<keyword evidence="2" id="KW-0812">Transmembrane</keyword>
<dbReference type="AlphaFoldDB" id="A0A6P2BR20"/>
<dbReference type="Proteomes" id="UP000460272">
    <property type="component" value="Unassembled WGS sequence"/>
</dbReference>
<feature type="compositionally biased region" description="Low complexity" evidence="1">
    <location>
        <begin position="23"/>
        <end position="46"/>
    </location>
</feature>
<feature type="region of interest" description="Disordered" evidence="1">
    <location>
        <begin position="1"/>
        <end position="46"/>
    </location>
</feature>
<proteinExistence type="predicted"/>
<evidence type="ECO:0000256" key="2">
    <source>
        <dbReference type="SAM" id="Phobius"/>
    </source>
</evidence>
<evidence type="ECO:0000313" key="4">
    <source>
        <dbReference type="Proteomes" id="UP000460272"/>
    </source>
</evidence>
<accession>A0A6P2BR20</accession>
<sequence>MSQEQDWSAPGAVPGYQPPPQQEQPFGQGYQQPQGPYGYAPAPYQQPYPQGYGPQVVPKNAGIALLISFFIPGVGSMYAGKTNTGVIILIGYIVSWVLTIVIIGFVGILGFWIWGMIDAYQAAQAWNRARGFVS</sequence>
<dbReference type="EMBL" id="RPFW01000008">
    <property type="protein sequence ID" value="TVZ00646.1"/>
    <property type="molecule type" value="Genomic_DNA"/>
</dbReference>
<evidence type="ECO:0008006" key="5">
    <source>
        <dbReference type="Google" id="ProtNLM"/>
    </source>
</evidence>
<organism evidence="3 4">
    <name type="scientific">Trebonia kvetii</name>
    <dbReference type="NCBI Taxonomy" id="2480626"/>
    <lineage>
        <taxon>Bacteria</taxon>
        <taxon>Bacillati</taxon>
        <taxon>Actinomycetota</taxon>
        <taxon>Actinomycetes</taxon>
        <taxon>Streptosporangiales</taxon>
        <taxon>Treboniaceae</taxon>
        <taxon>Trebonia</taxon>
    </lineage>
</organism>
<feature type="transmembrane region" description="Helical" evidence="2">
    <location>
        <begin position="86"/>
        <end position="114"/>
    </location>
</feature>
<feature type="transmembrane region" description="Helical" evidence="2">
    <location>
        <begin position="61"/>
        <end position="79"/>
    </location>
</feature>
<keyword evidence="2" id="KW-1133">Transmembrane helix</keyword>
<protein>
    <recommendedName>
        <fullName evidence="5">TM2 domain-containing protein</fullName>
    </recommendedName>
</protein>
<comment type="caution">
    <text evidence="3">The sequence shown here is derived from an EMBL/GenBank/DDBJ whole genome shotgun (WGS) entry which is preliminary data.</text>
</comment>
<keyword evidence="4" id="KW-1185">Reference proteome</keyword>
<dbReference type="RefSeq" id="WP_145860250.1">
    <property type="nucleotide sequence ID" value="NZ_RPFW01000008.1"/>
</dbReference>
<keyword evidence="2" id="KW-0472">Membrane</keyword>
<evidence type="ECO:0000313" key="3">
    <source>
        <dbReference type="EMBL" id="TVZ00646.1"/>
    </source>
</evidence>
<dbReference type="OrthoDB" id="4774718at2"/>
<evidence type="ECO:0000256" key="1">
    <source>
        <dbReference type="SAM" id="MobiDB-lite"/>
    </source>
</evidence>
<reference evidence="3 4" key="1">
    <citation type="submission" date="2018-11" db="EMBL/GenBank/DDBJ databases">
        <title>Trebonia kvetii gen.nov., sp.nov., a novel acidophilic actinobacterium, and proposal of the new actinobacterial family Treboniaceae fam. nov.</title>
        <authorList>
            <person name="Rapoport D."/>
            <person name="Sagova-Mareckova M."/>
            <person name="Sedlacek I."/>
            <person name="Provaznik J."/>
            <person name="Kralova S."/>
            <person name="Pavlinic D."/>
            <person name="Benes V."/>
            <person name="Kopecky J."/>
        </authorList>
    </citation>
    <scope>NUCLEOTIDE SEQUENCE [LARGE SCALE GENOMIC DNA]</scope>
    <source>
        <strain evidence="3 4">15Tr583</strain>
    </source>
</reference>
<name>A0A6P2BR20_9ACTN</name>
<gene>
    <name evidence="3" type="ORF">EAS64_35295</name>
</gene>